<proteinExistence type="predicted"/>
<gene>
    <name evidence="2" type="ORF">ABLG96_02260</name>
</gene>
<dbReference type="EMBL" id="CP159218">
    <property type="protein sequence ID" value="XCG64193.1"/>
    <property type="molecule type" value="Genomic_DNA"/>
</dbReference>
<sequence length="139" mass="14682">MSPQEHPVDAAGEGSGDDAPSGLIEAADVPGAGDEPPVQRPDFDDAAERRALLELLIYAWDRARSPGVWERLTAGLAAIGVSVERPDGAPFDPARHEVGGVQSTDDPALVDTVAETEVVGFTDRGTVLREPIVVVYRRG</sequence>
<evidence type="ECO:0000256" key="1">
    <source>
        <dbReference type="SAM" id="MobiDB-lite"/>
    </source>
</evidence>
<evidence type="ECO:0000313" key="2">
    <source>
        <dbReference type="EMBL" id="XCG64193.1"/>
    </source>
</evidence>
<dbReference type="GO" id="GO:0006457">
    <property type="term" value="P:protein folding"/>
    <property type="evidence" value="ECO:0007669"/>
    <property type="project" value="InterPro"/>
</dbReference>
<dbReference type="InterPro" id="IPR009012">
    <property type="entry name" value="GrpE_head"/>
</dbReference>
<dbReference type="RefSeq" id="WP_353649806.1">
    <property type="nucleotide sequence ID" value="NZ_CP159218.1"/>
</dbReference>
<dbReference type="Gene3D" id="2.30.22.10">
    <property type="entry name" value="Head domain of nucleotide exchange factor GrpE"/>
    <property type="match status" value="1"/>
</dbReference>
<name>A0AAU8DQW7_9ACTN</name>
<organism evidence="2">
    <name type="scientific">Nakamurella sp. A5-74</name>
    <dbReference type="NCBI Taxonomy" id="3158264"/>
    <lineage>
        <taxon>Bacteria</taxon>
        <taxon>Bacillati</taxon>
        <taxon>Actinomycetota</taxon>
        <taxon>Actinomycetes</taxon>
        <taxon>Nakamurellales</taxon>
        <taxon>Nakamurellaceae</taxon>
        <taxon>Nakamurella</taxon>
    </lineage>
</organism>
<dbReference type="AlphaFoldDB" id="A0AAU8DQW7"/>
<feature type="region of interest" description="Disordered" evidence="1">
    <location>
        <begin position="1"/>
        <end position="45"/>
    </location>
</feature>
<dbReference type="SUPFAM" id="SSF51064">
    <property type="entry name" value="Head domain of nucleotide exchange factor GrpE"/>
    <property type="match status" value="1"/>
</dbReference>
<protein>
    <submittedName>
        <fullName evidence="2">Nucleotide exchange factor GrpE</fullName>
    </submittedName>
</protein>
<accession>A0AAU8DQW7</accession>
<reference evidence="2" key="1">
    <citation type="submission" date="2024-05" db="EMBL/GenBank/DDBJ databases">
        <authorList>
            <person name="Cai S.Y."/>
            <person name="Jin L.M."/>
            <person name="Li H.R."/>
        </authorList>
    </citation>
    <scope>NUCLEOTIDE SEQUENCE</scope>
    <source>
        <strain evidence="2">A5-74</strain>
    </source>
</reference>